<dbReference type="eggNOG" id="arCOG03593">
    <property type="taxonomic scope" value="Archaea"/>
</dbReference>
<dbReference type="InterPro" id="IPR021527">
    <property type="entry name" value="DUF2795"/>
</dbReference>
<dbReference type="EMBL" id="CP007174">
    <property type="protein sequence ID" value="AIF82996.1"/>
    <property type="molecule type" value="Genomic_DNA"/>
</dbReference>
<dbReference type="GeneID" id="41596755"/>
<dbReference type="SMART" id="SM00355">
    <property type="entry name" value="ZnF_C2H2"/>
    <property type="match status" value="1"/>
</dbReference>
<name>A0A075MN79_9ARCH</name>
<feature type="compositionally biased region" description="Polar residues" evidence="1">
    <location>
        <begin position="14"/>
        <end position="25"/>
    </location>
</feature>
<accession>A0A075MN79</accession>
<organism evidence="3 4">
    <name type="scientific">Candidatus Nitrososphaera evergladensis SR1</name>
    <dbReference type="NCBI Taxonomy" id="1459636"/>
    <lineage>
        <taxon>Archaea</taxon>
        <taxon>Nitrososphaerota</taxon>
        <taxon>Nitrososphaeria</taxon>
        <taxon>Nitrososphaerales</taxon>
        <taxon>Nitrososphaeraceae</taxon>
        <taxon>Nitrososphaera</taxon>
    </lineage>
</organism>
<sequence length="128" mass="14700">MAKEDKPEPRTIKTRTGPTEKQNNTTTRFICKVCGDTFDDQDVLRRHVDTMHEQKRTVTATEVIRKAFGGRINFPKTKAEIVKEVEENKESLPLEVVDVVRNMPDRRYNDEADFVRGIKDYTGGSIAE</sequence>
<feature type="region of interest" description="Disordered" evidence="1">
    <location>
        <begin position="1"/>
        <end position="25"/>
    </location>
</feature>
<evidence type="ECO:0000259" key="2">
    <source>
        <dbReference type="PROSITE" id="PS50157"/>
    </source>
</evidence>
<proteinExistence type="predicted"/>
<dbReference type="OrthoDB" id="380640at2157"/>
<evidence type="ECO:0000313" key="4">
    <source>
        <dbReference type="Proteomes" id="UP000028194"/>
    </source>
</evidence>
<feature type="domain" description="C2H2-type" evidence="2">
    <location>
        <begin position="29"/>
        <end position="57"/>
    </location>
</feature>
<dbReference type="HOGENOM" id="CLU_160433_0_0_2"/>
<dbReference type="PROSITE" id="PS00028">
    <property type="entry name" value="ZINC_FINGER_C2H2_1"/>
    <property type="match status" value="1"/>
</dbReference>
<dbReference type="SUPFAM" id="SSF57667">
    <property type="entry name" value="beta-beta-alpha zinc fingers"/>
    <property type="match status" value="1"/>
</dbReference>
<keyword evidence="4" id="KW-1185">Reference proteome</keyword>
<dbReference type="Gene3D" id="3.30.160.60">
    <property type="entry name" value="Classic Zinc Finger"/>
    <property type="match status" value="1"/>
</dbReference>
<feature type="compositionally biased region" description="Basic and acidic residues" evidence="1">
    <location>
        <begin position="1"/>
        <end position="11"/>
    </location>
</feature>
<evidence type="ECO:0000256" key="1">
    <source>
        <dbReference type="SAM" id="MobiDB-lite"/>
    </source>
</evidence>
<evidence type="ECO:0000313" key="3">
    <source>
        <dbReference type="EMBL" id="AIF82996.1"/>
    </source>
</evidence>
<protein>
    <recommendedName>
        <fullName evidence="2">C2H2-type domain-containing protein</fullName>
    </recommendedName>
</protein>
<dbReference type="Pfam" id="PF11387">
    <property type="entry name" value="DUF2795"/>
    <property type="match status" value="1"/>
</dbReference>
<gene>
    <name evidence="3" type="ORF">NTE_00920</name>
</gene>
<reference evidence="3 4" key="1">
    <citation type="journal article" date="2014" name="PLoS ONE">
        <title>Genome Sequence of Candidatus Nitrososphaera evergladensis from Group I.1b Enriched from Everglades Soil Reveals Novel Genomic Features of the Ammonia-Oxidizing Archaea.</title>
        <authorList>
            <person name="Zhalnina K.V."/>
            <person name="Dias R."/>
            <person name="Leonard M.T."/>
            <person name="Dorr de Quadros P."/>
            <person name="Camargo F.A."/>
            <person name="Drew J.C."/>
            <person name="Farmerie W.G."/>
            <person name="Daroub S.H."/>
            <person name="Triplett E.W."/>
        </authorList>
    </citation>
    <scope>NUCLEOTIDE SEQUENCE [LARGE SCALE GENOMIC DNA]</scope>
    <source>
        <strain evidence="3 4">SR1</strain>
    </source>
</reference>
<dbReference type="Proteomes" id="UP000028194">
    <property type="component" value="Chromosome"/>
</dbReference>
<dbReference type="RefSeq" id="WP_148699851.1">
    <property type="nucleotide sequence ID" value="NZ_CP007174.1"/>
</dbReference>
<dbReference type="InterPro" id="IPR013087">
    <property type="entry name" value="Znf_C2H2_type"/>
</dbReference>
<dbReference type="KEGG" id="nev:NTE_00920"/>
<dbReference type="AlphaFoldDB" id="A0A075MN79"/>
<dbReference type="InterPro" id="IPR036236">
    <property type="entry name" value="Znf_C2H2_sf"/>
</dbReference>
<dbReference type="PROSITE" id="PS50157">
    <property type="entry name" value="ZINC_FINGER_C2H2_2"/>
    <property type="match status" value="1"/>
</dbReference>